<proteinExistence type="predicted"/>
<dbReference type="Pfam" id="PF23598">
    <property type="entry name" value="LRR_14"/>
    <property type="match status" value="1"/>
</dbReference>
<dbReference type="PANTHER" id="PTHR48051:SF1">
    <property type="entry name" value="RAS SUPPRESSOR PROTEIN 1"/>
    <property type="match status" value="1"/>
</dbReference>
<protein>
    <submittedName>
        <fullName evidence="5">Leucine-rich repeat domain-containing protein</fullName>
    </submittedName>
</protein>
<gene>
    <name evidence="5" type="ORF">EHS15_16285</name>
</gene>
<sequence length="205" mass="23297">MTLRILCLFLLLLSFGCKKQTVSFDVWLSENKNEKVVNLSNKELGDLPSSIETLEAVEELTLQYNSISKLPDELGNLKRLRILNLFGNPIRELPESLGGLQNLEILLLGRTEISSVPKFLPKLASLKTLALDETKLTLTEEDVEILAQIPKLEILDLTLLREFKTLPKNISKLSHLKELQVQKVLFEKSDVARLRDELPKVRVKL</sequence>
<dbReference type="InterPro" id="IPR055414">
    <property type="entry name" value="LRR_R13L4/SHOC2-like"/>
</dbReference>
<keyword evidence="6" id="KW-1185">Reference proteome</keyword>
<dbReference type="PROSITE" id="PS51450">
    <property type="entry name" value="LRR"/>
    <property type="match status" value="1"/>
</dbReference>
<dbReference type="AlphaFoldDB" id="A0A4R9LUM6"/>
<keyword evidence="2" id="KW-0677">Repeat</keyword>
<evidence type="ECO:0000313" key="5">
    <source>
        <dbReference type="EMBL" id="TGN17592.1"/>
    </source>
</evidence>
<evidence type="ECO:0000259" key="4">
    <source>
        <dbReference type="Pfam" id="PF23598"/>
    </source>
</evidence>
<evidence type="ECO:0000256" key="3">
    <source>
        <dbReference type="SAM" id="SignalP"/>
    </source>
</evidence>
<dbReference type="EMBL" id="RQHW01000065">
    <property type="protein sequence ID" value="TGN17592.1"/>
    <property type="molecule type" value="Genomic_DNA"/>
</dbReference>
<evidence type="ECO:0000256" key="2">
    <source>
        <dbReference type="ARBA" id="ARBA00022737"/>
    </source>
</evidence>
<dbReference type="Gene3D" id="3.80.10.10">
    <property type="entry name" value="Ribonuclease Inhibitor"/>
    <property type="match status" value="1"/>
</dbReference>
<reference evidence="5" key="1">
    <citation type="journal article" date="2019" name="PLoS Negl. Trop. Dis.">
        <title>Revisiting the worldwide diversity of Leptospira species in the environment.</title>
        <authorList>
            <person name="Vincent A.T."/>
            <person name="Schiettekatte O."/>
            <person name="Bourhy P."/>
            <person name="Veyrier F.J."/>
            <person name="Picardeau M."/>
        </authorList>
    </citation>
    <scope>NUCLEOTIDE SEQUENCE [LARGE SCALE GENOMIC DNA]</scope>
    <source>
        <strain evidence="5">201300427</strain>
    </source>
</reference>
<dbReference type="InterPro" id="IPR032675">
    <property type="entry name" value="LRR_dom_sf"/>
</dbReference>
<organism evidence="5 6">
    <name type="scientific">Leptospira idonii</name>
    <dbReference type="NCBI Taxonomy" id="1193500"/>
    <lineage>
        <taxon>Bacteria</taxon>
        <taxon>Pseudomonadati</taxon>
        <taxon>Spirochaetota</taxon>
        <taxon>Spirochaetia</taxon>
        <taxon>Leptospirales</taxon>
        <taxon>Leptospiraceae</taxon>
        <taxon>Leptospira</taxon>
    </lineage>
</organism>
<name>A0A4R9LUM6_9LEPT</name>
<dbReference type="InterPro" id="IPR003591">
    <property type="entry name" value="Leu-rich_rpt_typical-subtyp"/>
</dbReference>
<dbReference type="OrthoDB" id="326454at2"/>
<dbReference type="PANTHER" id="PTHR48051">
    <property type="match status" value="1"/>
</dbReference>
<dbReference type="RefSeq" id="WP_135761650.1">
    <property type="nucleotide sequence ID" value="NZ_RQHW01000065.1"/>
</dbReference>
<feature type="signal peptide" evidence="3">
    <location>
        <begin position="1"/>
        <end position="19"/>
    </location>
</feature>
<dbReference type="Proteomes" id="UP000298058">
    <property type="component" value="Unassembled WGS sequence"/>
</dbReference>
<evidence type="ECO:0000256" key="1">
    <source>
        <dbReference type="ARBA" id="ARBA00022614"/>
    </source>
</evidence>
<feature type="chain" id="PRO_5020601762" evidence="3">
    <location>
        <begin position="20"/>
        <end position="205"/>
    </location>
</feature>
<comment type="caution">
    <text evidence="5">The sequence shown here is derived from an EMBL/GenBank/DDBJ whole genome shotgun (WGS) entry which is preliminary data.</text>
</comment>
<dbReference type="SMART" id="SM00369">
    <property type="entry name" value="LRR_TYP"/>
    <property type="match status" value="3"/>
</dbReference>
<keyword evidence="3" id="KW-0732">Signal</keyword>
<evidence type="ECO:0000313" key="6">
    <source>
        <dbReference type="Proteomes" id="UP000298058"/>
    </source>
</evidence>
<feature type="domain" description="Disease resistance R13L4/SHOC-2-like LRR" evidence="4">
    <location>
        <begin position="73"/>
        <end position="193"/>
    </location>
</feature>
<dbReference type="InterPro" id="IPR050216">
    <property type="entry name" value="LRR_domain-containing"/>
</dbReference>
<dbReference type="PROSITE" id="PS51257">
    <property type="entry name" value="PROKAR_LIPOPROTEIN"/>
    <property type="match status" value="1"/>
</dbReference>
<dbReference type="GO" id="GO:0005737">
    <property type="term" value="C:cytoplasm"/>
    <property type="evidence" value="ECO:0007669"/>
    <property type="project" value="TreeGrafter"/>
</dbReference>
<dbReference type="InterPro" id="IPR001611">
    <property type="entry name" value="Leu-rich_rpt"/>
</dbReference>
<keyword evidence="1" id="KW-0433">Leucine-rich repeat</keyword>
<accession>A0A4R9LUM6</accession>
<dbReference type="SUPFAM" id="SSF52058">
    <property type="entry name" value="L domain-like"/>
    <property type="match status" value="1"/>
</dbReference>